<gene>
    <name evidence="2" type="ORF">GWI33_020832</name>
</gene>
<sequence>MRGEDARRERNPSRHGGGAREKCKLREVPGRKYTLRSGTDEWWGGGRTTLAVEMEGGMKGIHPASGVNGSWTIGAHAAFFTSKEATD</sequence>
<dbReference type="AlphaFoldDB" id="A0A834HPY0"/>
<protein>
    <submittedName>
        <fullName evidence="2">Uncharacterized protein</fullName>
    </submittedName>
</protein>
<name>A0A834HPY0_RHYFE</name>
<feature type="region of interest" description="Disordered" evidence="1">
    <location>
        <begin position="1"/>
        <end position="23"/>
    </location>
</feature>
<proteinExistence type="predicted"/>
<keyword evidence="3" id="KW-1185">Reference proteome</keyword>
<comment type="caution">
    <text evidence="2">The sequence shown here is derived from an EMBL/GenBank/DDBJ whole genome shotgun (WGS) entry which is preliminary data.</text>
</comment>
<dbReference type="EMBL" id="JAACXV010014584">
    <property type="protein sequence ID" value="KAF7265749.1"/>
    <property type="molecule type" value="Genomic_DNA"/>
</dbReference>
<accession>A0A834HPY0</accession>
<organism evidence="2 3">
    <name type="scientific">Rhynchophorus ferrugineus</name>
    <name type="common">Red palm weevil</name>
    <name type="synonym">Curculio ferrugineus</name>
    <dbReference type="NCBI Taxonomy" id="354439"/>
    <lineage>
        <taxon>Eukaryota</taxon>
        <taxon>Metazoa</taxon>
        <taxon>Ecdysozoa</taxon>
        <taxon>Arthropoda</taxon>
        <taxon>Hexapoda</taxon>
        <taxon>Insecta</taxon>
        <taxon>Pterygota</taxon>
        <taxon>Neoptera</taxon>
        <taxon>Endopterygota</taxon>
        <taxon>Coleoptera</taxon>
        <taxon>Polyphaga</taxon>
        <taxon>Cucujiformia</taxon>
        <taxon>Curculionidae</taxon>
        <taxon>Dryophthorinae</taxon>
        <taxon>Rhynchophorus</taxon>
    </lineage>
</organism>
<evidence type="ECO:0000313" key="2">
    <source>
        <dbReference type="EMBL" id="KAF7265749.1"/>
    </source>
</evidence>
<evidence type="ECO:0000313" key="3">
    <source>
        <dbReference type="Proteomes" id="UP000625711"/>
    </source>
</evidence>
<evidence type="ECO:0000256" key="1">
    <source>
        <dbReference type="SAM" id="MobiDB-lite"/>
    </source>
</evidence>
<dbReference type="Proteomes" id="UP000625711">
    <property type="component" value="Unassembled WGS sequence"/>
</dbReference>
<reference evidence="2" key="1">
    <citation type="submission" date="2020-08" db="EMBL/GenBank/DDBJ databases">
        <title>Genome sequencing and assembly of the red palm weevil Rhynchophorus ferrugineus.</title>
        <authorList>
            <person name="Dias G.B."/>
            <person name="Bergman C.M."/>
            <person name="Manee M."/>
        </authorList>
    </citation>
    <scope>NUCLEOTIDE SEQUENCE</scope>
    <source>
        <strain evidence="2">AA-2017</strain>
        <tissue evidence="2">Whole larva</tissue>
    </source>
</reference>